<protein>
    <submittedName>
        <fullName evidence="4">Uncharacterized protein</fullName>
    </submittedName>
</protein>
<evidence type="ECO:0000256" key="2">
    <source>
        <dbReference type="SAM" id="Phobius"/>
    </source>
</evidence>
<feature type="signal peptide" evidence="3">
    <location>
        <begin position="1"/>
        <end position="28"/>
    </location>
</feature>
<organism evidence="4 5">
    <name type="scientific">Seminavis robusta</name>
    <dbReference type="NCBI Taxonomy" id="568900"/>
    <lineage>
        <taxon>Eukaryota</taxon>
        <taxon>Sar</taxon>
        <taxon>Stramenopiles</taxon>
        <taxon>Ochrophyta</taxon>
        <taxon>Bacillariophyta</taxon>
        <taxon>Bacillariophyceae</taxon>
        <taxon>Bacillariophycidae</taxon>
        <taxon>Naviculales</taxon>
        <taxon>Naviculaceae</taxon>
        <taxon>Seminavis</taxon>
    </lineage>
</organism>
<feature type="compositionally biased region" description="Low complexity" evidence="1">
    <location>
        <begin position="373"/>
        <end position="393"/>
    </location>
</feature>
<feature type="chain" id="PRO_5040337563" evidence="3">
    <location>
        <begin position="29"/>
        <end position="453"/>
    </location>
</feature>
<feature type="transmembrane region" description="Helical" evidence="2">
    <location>
        <begin position="251"/>
        <end position="277"/>
    </location>
</feature>
<keyword evidence="5" id="KW-1185">Reference proteome</keyword>
<evidence type="ECO:0000313" key="4">
    <source>
        <dbReference type="EMBL" id="CAB9517226.1"/>
    </source>
</evidence>
<feature type="compositionally biased region" description="Acidic residues" evidence="1">
    <location>
        <begin position="396"/>
        <end position="407"/>
    </location>
</feature>
<evidence type="ECO:0000256" key="3">
    <source>
        <dbReference type="SAM" id="SignalP"/>
    </source>
</evidence>
<keyword evidence="2" id="KW-0472">Membrane</keyword>
<dbReference type="EMBL" id="CAICTM010000840">
    <property type="protein sequence ID" value="CAB9517226.1"/>
    <property type="molecule type" value="Genomic_DNA"/>
</dbReference>
<proteinExistence type="predicted"/>
<evidence type="ECO:0000313" key="5">
    <source>
        <dbReference type="Proteomes" id="UP001153069"/>
    </source>
</evidence>
<name>A0A9N8HKI0_9STRA</name>
<feature type="region of interest" description="Disordered" evidence="1">
    <location>
        <begin position="335"/>
        <end position="425"/>
    </location>
</feature>
<keyword evidence="2" id="KW-0812">Transmembrane</keyword>
<keyword evidence="2" id="KW-1133">Transmembrane helix</keyword>
<gene>
    <name evidence="4" type="ORF">SEMRO_841_G209530.1</name>
</gene>
<dbReference type="OrthoDB" id="51795at2759"/>
<dbReference type="Proteomes" id="UP001153069">
    <property type="component" value="Unassembled WGS sequence"/>
</dbReference>
<feature type="compositionally biased region" description="Polar residues" evidence="1">
    <location>
        <begin position="408"/>
        <end position="418"/>
    </location>
</feature>
<comment type="caution">
    <text evidence="4">The sequence shown here is derived from an EMBL/GenBank/DDBJ whole genome shotgun (WGS) entry which is preliminary data.</text>
</comment>
<dbReference type="AlphaFoldDB" id="A0A9N8HKI0"/>
<reference evidence="4" key="1">
    <citation type="submission" date="2020-06" db="EMBL/GenBank/DDBJ databases">
        <authorList>
            <consortium name="Plant Systems Biology data submission"/>
        </authorList>
    </citation>
    <scope>NUCLEOTIDE SEQUENCE</scope>
    <source>
        <strain evidence="4">D6</strain>
    </source>
</reference>
<accession>A0A9N8HKI0</accession>
<sequence length="453" mass="49918">MRFVPTTKQAWVAAGCVAAAVLWVATQSSSTGDGFYPHRRLDMSFHMSAIGERNVKPMYDMTQLQYMSSPCRPETDGYFGSTSGTPLEIQFGFELETEDEDPVEFLLEEIQEQVVDVVLSTTFPNLCGFRRRERERHLSMRGLSSQESQLKAKPRTTGFKFHMDLDNRSEICAPMADPTNLCGVYKNTIGIYGRHLTGVGEHLLSQIKDTLNGERERLSKDGLVRLTTLDSLTMQTNDYGPQPSGIDALSFAAKAGIVVVIIALVAGFATFFVYVYLERQKERRDATYGPQGKNITSNGTVGCEEEASHISETVGLRDGTAVILEGGRPVIIEFEKGSRGSKSSRSKDAIEEERSECNSTLYSHESADGRSASSQYVPQSPRQQQQQLRSVSSAVIEEEKEPEDSETVDGTNTLQHASASVKPAAPMMGQSVASFTEYTEQTATDNDRAGEFT</sequence>
<evidence type="ECO:0000256" key="1">
    <source>
        <dbReference type="SAM" id="MobiDB-lite"/>
    </source>
</evidence>
<keyword evidence="3" id="KW-0732">Signal</keyword>